<evidence type="ECO:0000313" key="2">
    <source>
        <dbReference type="Proteomes" id="UP001217089"/>
    </source>
</evidence>
<name>A0ABQ9FNY3_TEGGR</name>
<sequence>MILLPDLSRNVLKSQWYMCLQDPPMVLDDSVTELGPFDTSLHKYYNKKGDLYNFIVWPILRLEKDGPLSTLGVAAATTKQLSSRRQTGASKASKI</sequence>
<dbReference type="EMBL" id="JARBDR010000246">
    <property type="protein sequence ID" value="KAJ8317652.1"/>
    <property type="molecule type" value="Genomic_DNA"/>
</dbReference>
<accession>A0ABQ9FNY3</accession>
<gene>
    <name evidence="1" type="ORF">KUTeg_005556</name>
</gene>
<evidence type="ECO:0000313" key="1">
    <source>
        <dbReference type="EMBL" id="KAJ8317652.1"/>
    </source>
</evidence>
<protein>
    <recommendedName>
        <fullName evidence="3">Mitochondria-eating protein C-terminal domain-containing protein</fullName>
    </recommendedName>
</protein>
<organism evidence="1 2">
    <name type="scientific">Tegillarca granosa</name>
    <name type="common">Malaysian cockle</name>
    <name type="synonym">Anadara granosa</name>
    <dbReference type="NCBI Taxonomy" id="220873"/>
    <lineage>
        <taxon>Eukaryota</taxon>
        <taxon>Metazoa</taxon>
        <taxon>Spiralia</taxon>
        <taxon>Lophotrochozoa</taxon>
        <taxon>Mollusca</taxon>
        <taxon>Bivalvia</taxon>
        <taxon>Autobranchia</taxon>
        <taxon>Pteriomorphia</taxon>
        <taxon>Arcoida</taxon>
        <taxon>Arcoidea</taxon>
        <taxon>Arcidae</taxon>
        <taxon>Tegillarca</taxon>
    </lineage>
</organism>
<keyword evidence="2" id="KW-1185">Reference proteome</keyword>
<evidence type="ECO:0008006" key="3">
    <source>
        <dbReference type="Google" id="ProtNLM"/>
    </source>
</evidence>
<comment type="caution">
    <text evidence="1">The sequence shown here is derived from an EMBL/GenBank/DDBJ whole genome shotgun (WGS) entry which is preliminary data.</text>
</comment>
<reference evidence="1 2" key="1">
    <citation type="submission" date="2022-12" db="EMBL/GenBank/DDBJ databases">
        <title>Chromosome-level genome of Tegillarca granosa.</title>
        <authorList>
            <person name="Kim J."/>
        </authorList>
    </citation>
    <scope>NUCLEOTIDE SEQUENCE [LARGE SCALE GENOMIC DNA]</scope>
    <source>
        <strain evidence="1">Teg-2019</strain>
        <tissue evidence="1">Adductor muscle</tissue>
    </source>
</reference>
<dbReference type="Proteomes" id="UP001217089">
    <property type="component" value="Unassembled WGS sequence"/>
</dbReference>
<proteinExistence type="predicted"/>